<dbReference type="EMBL" id="BGZK01000012">
    <property type="protein sequence ID" value="GBP04045.1"/>
    <property type="molecule type" value="Genomic_DNA"/>
</dbReference>
<evidence type="ECO:0000313" key="1">
    <source>
        <dbReference type="EMBL" id="GBP04045.1"/>
    </source>
</evidence>
<keyword evidence="2" id="KW-1185">Reference proteome</keyword>
<dbReference type="AlphaFoldDB" id="A0A4C1SPY0"/>
<accession>A0A4C1SPY0</accession>
<reference evidence="1 2" key="1">
    <citation type="journal article" date="2019" name="Commun. Biol.">
        <title>The bagworm genome reveals a unique fibroin gene that provides high tensile strength.</title>
        <authorList>
            <person name="Kono N."/>
            <person name="Nakamura H."/>
            <person name="Ohtoshi R."/>
            <person name="Tomita M."/>
            <person name="Numata K."/>
            <person name="Arakawa K."/>
        </authorList>
    </citation>
    <scope>NUCLEOTIDE SEQUENCE [LARGE SCALE GENOMIC DNA]</scope>
</reference>
<protein>
    <submittedName>
        <fullName evidence="1">Uncharacterized protein</fullName>
    </submittedName>
</protein>
<organism evidence="1 2">
    <name type="scientific">Eumeta variegata</name>
    <name type="common">Bagworm moth</name>
    <name type="synonym">Eumeta japonica</name>
    <dbReference type="NCBI Taxonomy" id="151549"/>
    <lineage>
        <taxon>Eukaryota</taxon>
        <taxon>Metazoa</taxon>
        <taxon>Ecdysozoa</taxon>
        <taxon>Arthropoda</taxon>
        <taxon>Hexapoda</taxon>
        <taxon>Insecta</taxon>
        <taxon>Pterygota</taxon>
        <taxon>Neoptera</taxon>
        <taxon>Endopterygota</taxon>
        <taxon>Lepidoptera</taxon>
        <taxon>Glossata</taxon>
        <taxon>Ditrysia</taxon>
        <taxon>Tineoidea</taxon>
        <taxon>Psychidae</taxon>
        <taxon>Oiketicinae</taxon>
        <taxon>Eumeta</taxon>
    </lineage>
</organism>
<name>A0A4C1SPY0_EUMVA</name>
<evidence type="ECO:0000313" key="2">
    <source>
        <dbReference type="Proteomes" id="UP000299102"/>
    </source>
</evidence>
<proteinExistence type="predicted"/>
<gene>
    <name evidence="1" type="ORF">EVAR_74802_1</name>
</gene>
<dbReference type="Proteomes" id="UP000299102">
    <property type="component" value="Unassembled WGS sequence"/>
</dbReference>
<sequence length="152" mass="17053">MIKDQGINCKTGLTEDIFIPKTEGEWVDVLETLFRCSDRRCIAAVTAYGDISRRTTTPSTNFPVADCKRDFRGKRLHRRVPKRSRHASVQHHRAMDVPITDPLHSRTAGVRYTTVKCGDCECALGGSHDRHYHTSFAGKTMSGSGPMPRLTH</sequence>
<comment type="caution">
    <text evidence="1">The sequence shown here is derived from an EMBL/GenBank/DDBJ whole genome shotgun (WGS) entry which is preliminary data.</text>
</comment>